<sequence>MFILKSEIQFDTAHFLSGYTGKCANLHGHRYRVIAKVASNTLHTDGQLRGMVEDFGTIKQALKKIEKLFDHKLLIENNDEGREVARQLKEGPTDFDLYMVPYRPTAEEMSRHIYQLIKEMGVQVCEVEVFETPANSCSYSEGPVCSE</sequence>
<dbReference type="RefSeq" id="WP_104849122.1">
    <property type="nucleotide sequence ID" value="NZ_PKOZ01000004.1"/>
</dbReference>
<evidence type="ECO:0000256" key="8">
    <source>
        <dbReference type="PIRNR" id="PIRNR006113"/>
    </source>
</evidence>
<keyword evidence="6 8" id="KW-0456">Lyase</keyword>
<comment type="caution">
    <text evidence="11">The sequence shown here is derived from an EMBL/GenBank/DDBJ whole genome shotgun (WGS) entry which is preliminary data.</text>
</comment>
<organism evidence="11 12">
    <name type="scientific">Pradoshia eiseniae</name>
    <dbReference type="NCBI Taxonomy" id="2064768"/>
    <lineage>
        <taxon>Bacteria</taxon>
        <taxon>Bacillati</taxon>
        <taxon>Bacillota</taxon>
        <taxon>Bacilli</taxon>
        <taxon>Bacillales</taxon>
        <taxon>Bacillaceae</taxon>
        <taxon>Pradoshia</taxon>
    </lineage>
</organism>
<dbReference type="EMBL" id="PKOZ01000004">
    <property type="protein sequence ID" value="PQD95367.1"/>
    <property type="molecule type" value="Genomic_DNA"/>
</dbReference>
<comment type="cofactor">
    <cofactor evidence="8 10">
        <name>Zn(2+)</name>
        <dbReference type="ChEBI" id="CHEBI:29105"/>
    </cofactor>
    <text evidence="8 10">Binds 1 zinc ion per subunit.</text>
</comment>
<feature type="active site" description="Charge relay system" evidence="9">
    <location>
        <position position="131"/>
    </location>
</feature>
<feature type="binding site" evidence="10">
    <location>
        <position position="27"/>
    </location>
    <ligand>
        <name>Zn(2+)</name>
        <dbReference type="ChEBI" id="CHEBI:29105"/>
    </ligand>
</feature>
<dbReference type="GO" id="GO:0070497">
    <property type="term" value="F:6-carboxytetrahydropterin synthase activity"/>
    <property type="evidence" value="ECO:0007669"/>
    <property type="project" value="UniProtKB-EC"/>
</dbReference>
<keyword evidence="12" id="KW-1185">Reference proteome</keyword>
<gene>
    <name evidence="11" type="ORF">CYL18_08755</name>
</gene>
<dbReference type="SUPFAM" id="SSF55620">
    <property type="entry name" value="Tetrahydrobiopterin biosynthesis enzymes-like"/>
    <property type="match status" value="1"/>
</dbReference>
<evidence type="ECO:0000313" key="12">
    <source>
        <dbReference type="Proteomes" id="UP000239663"/>
    </source>
</evidence>
<reference evidence="11 12" key="1">
    <citation type="submission" date="2017-12" db="EMBL/GenBank/DDBJ databases">
        <title>Taxonomic description and draft genome of Pradoshia cofamensis Gen. nov., sp. nov., a thermotolerant bacillale isolated from anterior gut of earthworm Eisenia fetida.</title>
        <authorList>
            <person name="Saha T."/>
            <person name="Chakraborty R."/>
        </authorList>
    </citation>
    <scope>NUCLEOTIDE SEQUENCE [LARGE SCALE GENOMIC DNA]</scope>
    <source>
        <strain evidence="11 12">EAG3</strain>
    </source>
</reference>
<name>A0A2S7N044_9BACI</name>
<dbReference type="GO" id="GO:0046872">
    <property type="term" value="F:metal ion binding"/>
    <property type="evidence" value="ECO:0007669"/>
    <property type="project" value="UniProtKB-KW"/>
</dbReference>
<evidence type="ECO:0000256" key="4">
    <source>
        <dbReference type="ARBA" id="ARBA00022723"/>
    </source>
</evidence>
<dbReference type="GO" id="GO:0008616">
    <property type="term" value="P:tRNA queuosine(34) biosynthetic process"/>
    <property type="evidence" value="ECO:0007669"/>
    <property type="project" value="UniProtKB-KW"/>
</dbReference>
<evidence type="ECO:0000256" key="10">
    <source>
        <dbReference type="PIRSR" id="PIRSR006113-2"/>
    </source>
</evidence>
<dbReference type="AlphaFoldDB" id="A0A2S7N044"/>
<protein>
    <recommendedName>
        <fullName evidence="3 8">6-carboxy-5,6,7,8-tetrahydropterin synthase</fullName>
        <ecNumber evidence="8">4.-.-.-</ecNumber>
    </recommendedName>
</protein>
<keyword evidence="5 8" id="KW-0862">Zinc</keyword>
<dbReference type="Pfam" id="PF01242">
    <property type="entry name" value="PTPS"/>
    <property type="match status" value="1"/>
</dbReference>
<evidence type="ECO:0000256" key="7">
    <source>
        <dbReference type="ARBA" id="ARBA00048807"/>
    </source>
</evidence>
<feature type="active site" description="Proton acceptor" evidence="9">
    <location>
        <position position="23"/>
    </location>
</feature>
<keyword evidence="8" id="KW-0671">Queuosine biosynthesis</keyword>
<dbReference type="OrthoDB" id="9804698at2"/>
<dbReference type="PANTHER" id="PTHR12589:SF7">
    <property type="entry name" value="6-PYRUVOYL TETRAHYDROBIOPTERIN SYNTHASE"/>
    <property type="match status" value="1"/>
</dbReference>
<evidence type="ECO:0000256" key="1">
    <source>
        <dbReference type="ARBA" id="ARBA00005061"/>
    </source>
</evidence>
<comment type="pathway">
    <text evidence="1 8">Purine metabolism; 7-cyano-7-deazaguanine biosynthesis.</text>
</comment>
<evidence type="ECO:0000256" key="6">
    <source>
        <dbReference type="ARBA" id="ARBA00023239"/>
    </source>
</evidence>
<evidence type="ECO:0000313" key="11">
    <source>
        <dbReference type="EMBL" id="PQD95367.1"/>
    </source>
</evidence>
<dbReference type="InterPro" id="IPR007115">
    <property type="entry name" value="6-PTP_synth/QueD"/>
</dbReference>
<dbReference type="Gene3D" id="3.30.479.10">
    <property type="entry name" value="6-pyruvoyl tetrahydropterin synthase/QueD"/>
    <property type="match status" value="1"/>
</dbReference>
<evidence type="ECO:0000256" key="9">
    <source>
        <dbReference type="PIRSR" id="PIRSR006113-1"/>
    </source>
</evidence>
<evidence type="ECO:0000256" key="3">
    <source>
        <dbReference type="ARBA" id="ARBA00018141"/>
    </source>
</evidence>
<evidence type="ECO:0000256" key="2">
    <source>
        <dbReference type="ARBA" id="ARBA00008900"/>
    </source>
</evidence>
<comment type="catalytic activity">
    <reaction evidence="7 8">
        <text>7,8-dihydroneopterin 3'-triphosphate + H2O = 6-carboxy-5,6,7,8-tetrahydropterin + triphosphate + acetaldehyde + 2 H(+)</text>
        <dbReference type="Rhea" id="RHEA:27966"/>
        <dbReference type="ChEBI" id="CHEBI:15343"/>
        <dbReference type="ChEBI" id="CHEBI:15377"/>
        <dbReference type="ChEBI" id="CHEBI:15378"/>
        <dbReference type="ChEBI" id="CHEBI:18036"/>
        <dbReference type="ChEBI" id="CHEBI:58462"/>
        <dbReference type="ChEBI" id="CHEBI:61032"/>
        <dbReference type="EC" id="4.1.2.50"/>
    </reaction>
</comment>
<dbReference type="Proteomes" id="UP000239663">
    <property type="component" value="Unassembled WGS sequence"/>
</dbReference>
<dbReference type="UniPathway" id="UPA00391"/>
<feature type="active site" description="Charge relay system" evidence="9">
    <location>
        <position position="71"/>
    </location>
</feature>
<comment type="similarity">
    <text evidence="2 8">Belongs to the PTPS family. QueD subfamily.</text>
</comment>
<feature type="binding site" evidence="10">
    <location>
        <position position="29"/>
    </location>
    <ligand>
        <name>Zn(2+)</name>
        <dbReference type="ChEBI" id="CHEBI:29105"/>
    </ligand>
</feature>
<proteinExistence type="inferred from homology"/>
<evidence type="ECO:0000256" key="5">
    <source>
        <dbReference type="ARBA" id="ARBA00022833"/>
    </source>
</evidence>
<dbReference type="PIRSF" id="PIRSF006113">
    <property type="entry name" value="PTP_synth"/>
    <property type="match status" value="1"/>
</dbReference>
<feature type="binding site" evidence="10">
    <location>
        <position position="14"/>
    </location>
    <ligand>
        <name>Zn(2+)</name>
        <dbReference type="ChEBI" id="CHEBI:29105"/>
    </ligand>
</feature>
<dbReference type="PANTHER" id="PTHR12589">
    <property type="entry name" value="PYRUVOYL TETRAHYDROBIOPTERIN SYNTHASE"/>
    <property type="match status" value="1"/>
</dbReference>
<dbReference type="InterPro" id="IPR038418">
    <property type="entry name" value="6-PTP_synth/QueD_sf"/>
</dbReference>
<keyword evidence="4 8" id="KW-0479">Metal-binding</keyword>
<accession>A0A2S7N044</accession>
<dbReference type="EC" id="4.-.-.-" evidence="8"/>